<feature type="domain" description="Retroviral integrase C-terminal SH3" evidence="1">
    <location>
        <begin position="56"/>
        <end position="113"/>
    </location>
</feature>
<dbReference type="InterPro" id="IPR040903">
    <property type="entry name" value="SH3_11"/>
</dbReference>
<dbReference type="Gene3D" id="2.30.30.140">
    <property type="match status" value="1"/>
</dbReference>
<gene>
    <name evidence="2" type="ORF">NDU88_005958</name>
</gene>
<dbReference type="EMBL" id="JANPWB010000008">
    <property type="protein sequence ID" value="KAJ1165532.1"/>
    <property type="molecule type" value="Genomic_DNA"/>
</dbReference>
<protein>
    <recommendedName>
        <fullName evidence="1">Retroviral integrase C-terminal SH3 domain-containing protein</fullName>
    </recommendedName>
</protein>
<keyword evidence="3" id="KW-1185">Reference proteome</keyword>
<reference evidence="2" key="1">
    <citation type="journal article" date="2022" name="bioRxiv">
        <title>Sequencing and chromosome-scale assembly of the giantPleurodeles waltlgenome.</title>
        <authorList>
            <person name="Brown T."/>
            <person name="Elewa A."/>
            <person name="Iarovenko S."/>
            <person name="Subramanian E."/>
            <person name="Araus A.J."/>
            <person name="Petzold A."/>
            <person name="Susuki M."/>
            <person name="Suzuki K.-i.T."/>
            <person name="Hayashi T."/>
            <person name="Toyoda A."/>
            <person name="Oliveira C."/>
            <person name="Osipova E."/>
            <person name="Leigh N.D."/>
            <person name="Simon A."/>
            <person name="Yun M.H."/>
        </authorList>
    </citation>
    <scope>NUCLEOTIDE SEQUENCE</scope>
    <source>
        <strain evidence="2">20211129_DDA</strain>
        <tissue evidence="2">Liver</tissue>
    </source>
</reference>
<dbReference type="AlphaFoldDB" id="A0AAV7SN45"/>
<dbReference type="Pfam" id="PF18103">
    <property type="entry name" value="SH3_11"/>
    <property type="match status" value="1"/>
</dbReference>
<evidence type="ECO:0000313" key="3">
    <source>
        <dbReference type="Proteomes" id="UP001066276"/>
    </source>
</evidence>
<evidence type="ECO:0000313" key="2">
    <source>
        <dbReference type="EMBL" id="KAJ1165532.1"/>
    </source>
</evidence>
<dbReference type="Proteomes" id="UP001066276">
    <property type="component" value="Chromosome 4_2"/>
</dbReference>
<comment type="caution">
    <text evidence="2">The sequence shown here is derived from an EMBL/GenBank/DDBJ whole genome shotgun (WGS) entry which is preliminary data.</text>
</comment>
<accession>A0AAV7SN45</accession>
<proteinExistence type="predicted"/>
<evidence type="ECO:0000259" key="1">
    <source>
        <dbReference type="Pfam" id="PF18103"/>
    </source>
</evidence>
<organism evidence="2 3">
    <name type="scientific">Pleurodeles waltl</name>
    <name type="common">Iberian ribbed newt</name>
    <dbReference type="NCBI Taxonomy" id="8319"/>
    <lineage>
        <taxon>Eukaryota</taxon>
        <taxon>Metazoa</taxon>
        <taxon>Chordata</taxon>
        <taxon>Craniata</taxon>
        <taxon>Vertebrata</taxon>
        <taxon>Euteleostomi</taxon>
        <taxon>Amphibia</taxon>
        <taxon>Batrachia</taxon>
        <taxon>Caudata</taxon>
        <taxon>Salamandroidea</taxon>
        <taxon>Salamandridae</taxon>
        <taxon>Pleurodelinae</taxon>
        <taxon>Pleurodeles</taxon>
    </lineage>
</organism>
<name>A0AAV7SN45_PLEWA</name>
<sequence>MFVPDLGGPGVKAAETPFDINDRVTVLQELQQFREDNSSKSAASTGIKDTPVRPNSWIPRVGDLVREKVAVKKEFGPSYRAPVPVLGIHGTRTILPPLPGAKENRFVSIDNVKLQHLADSTQQTKRNVQ</sequence>